<accession>A0AAN9H915</accession>
<dbReference type="AlphaFoldDB" id="A0AAN9H915"/>
<name>A0AAN9H915_9TELE</name>
<keyword evidence="2" id="KW-1185">Reference proteome</keyword>
<dbReference type="Proteomes" id="UP001364617">
    <property type="component" value="Unassembled WGS sequence"/>
</dbReference>
<comment type="caution">
    <text evidence="1">The sequence shown here is derived from an EMBL/GenBank/DDBJ whole genome shotgun (WGS) entry which is preliminary data.</text>
</comment>
<dbReference type="EMBL" id="JAYKXH010000006">
    <property type="protein sequence ID" value="KAK7166068.1"/>
    <property type="molecule type" value="Genomic_DNA"/>
</dbReference>
<organism evidence="1 2">
    <name type="scientific">Phoxinus phoxinus</name>
    <name type="common">Eurasian minnow</name>
    <dbReference type="NCBI Taxonomy" id="58324"/>
    <lineage>
        <taxon>Eukaryota</taxon>
        <taxon>Metazoa</taxon>
        <taxon>Chordata</taxon>
        <taxon>Craniata</taxon>
        <taxon>Vertebrata</taxon>
        <taxon>Euteleostomi</taxon>
        <taxon>Actinopterygii</taxon>
        <taxon>Neopterygii</taxon>
        <taxon>Teleostei</taxon>
        <taxon>Ostariophysi</taxon>
        <taxon>Cypriniformes</taxon>
        <taxon>Leuciscidae</taxon>
        <taxon>Phoxininae</taxon>
        <taxon>Phoxinus</taxon>
    </lineage>
</organism>
<reference evidence="1 2" key="1">
    <citation type="submission" date="2024-02" db="EMBL/GenBank/DDBJ databases">
        <title>Chromosome-level genome assembly of the Eurasian Minnow (Phoxinus phoxinus).</title>
        <authorList>
            <person name="Oriowo T.O."/>
            <person name="Martin S."/>
            <person name="Stange M."/>
            <person name="Chrysostomakis Y."/>
            <person name="Brown T."/>
            <person name="Winkler S."/>
            <person name="Kukowka S."/>
            <person name="Myers E.W."/>
            <person name="Bohne A."/>
        </authorList>
    </citation>
    <scope>NUCLEOTIDE SEQUENCE [LARGE SCALE GENOMIC DNA]</scope>
    <source>
        <strain evidence="1">ZFMK-TIS-60720</strain>
        <tissue evidence="1">Whole Organism</tissue>
    </source>
</reference>
<protein>
    <submittedName>
        <fullName evidence="1">Uncharacterized protein</fullName>
    </submittedName>
</protein>
<proteinExistence type="predicted"/>
<evidence type="ECO:0000313" key="2">
    <source>
        <dbReference type="Proteomes" id="UP001364617"/>
    </source>
</evidence>
<evidence type="ECO:0000313" key="1">
    <source>
        <dbReference type="EMBL" id="KAK7166068.1"/>
    </source>
</evidence>
<sequence length="28" mass="3302">MITSTLQFKLLKRVSCGEKLRETRGRLH</sequence>
<gene>
    <name evidence="1" type="ORF">R3I93_005985</name>
</gene>